<evidence type="ECO:0000256" key="1">
    <source>
        <dbReference type="SAM" id="Phobius"/>
    </source>
</evidence>
<organism evidence="2">
    <name type="scientific">Serpentovirinae sp</name>
    <dbReference type="NCBI Taxonomy" id="2661817"/>
    <lineage>
        <taxon>Viruses</taxon>
        <taxon>Riboviria</taxon>
        <taxon>Orthornavirae</taxon>
        <taxon>Pisuviricota</taxon>
        <taxon>Pisoniviricetes</taxon>
        <taxon>Nidovirales</taxon>
        <taxon>Tornidovirineae</taxon>
        <taxon>Tobaniviridae</taxon>
        <taxon>Serpentovirinae</taxon>
    </lineage>
</organism>
<protein>
    <submittedName>
        <fullName evidence="2">Putative transmembrane protein</fullName>
    </submittedName>
</protein>
<keyword evidence="1" id="KW-0472">Membrane</keyword>
<feature type="transmembrane region" description="Helical" evidence="1">
    <location>
        <begin position="211"/>
        <end position="234"/>
    </location>
</feature>
<dbReference type="EMBL" id="MN161571">
    <property type="protein sequence ID" value="QFU19801.1"/>
    <property type="molecule type" value="Genomic_RNA"/>
</dbReference>
<reference evidence="2" key="2">
    <citation type="submission" date="2019-07" db="EMBL/GenBank/DDBJ databases">
        <authorList>
            <person name="Hoon-Hanks L."/>
            <person name="Stenglein M.D."/>
        </authorList>
    </citation>
    <scope>NUCLEOTIDE SEQUENCE</scope>
    <source>
        <strain evidence="2">L14</strain>
    </source>
</reference>
<keyword evidence="1 2" id="KW-0812">Transmembrane</keyword>
<reference evidence="2" key="1">
    <citation type="journal article" date="2019" name="Front Vet Sci">
        <title>Longitudinal and Cross-Sectional Sampling of Serpentovirus (Nidovirus) Infection in Captive Snakes Reveals High Prevalence, Persistent Infection, and Increased Mortality in Pythons and Divergent Serpentovirus Infection in Boas and Colubrids.</title>
        <authorList>
            <person name="Hoon-Hanks L.L."/>
            <person name="Ossiboff R.J."/>
            <person name="Bartolini P."/>
            <person name="Fogelson S.B."/>
            <person name="Perry S.M."/>
            <person name="Stohr A.C."/>
            <person name="Cross S.T."/>
            <person name="Wellehan J.F.X."/>
            <person name="Jacobson E.R."/>
            <person name="Dubovi E.J."/>
            <person name="Stenglein M.D."/>
        </authorList>
    </citation>
    <scope>NUCLEOTIDE SEQUENCE</scope>
    <source>
        <strain evidence="2">L14</strain>
    </source>
</reference>
<proteinExistence type="predicted"/>
<gene>
    <name evidence="2" type="primary">ORF3</name>
</gene>
<keyword evidence="1" id="KW-1133">Transmembrane helix</keyword>
<sequence length="254" mass="27413">MKYLIIYCLLSFVAFVHLVLATSSTTAVTSSVTSTQVPTSALQATTSPALTTSHQAQAFSPTQSELTSTKVHITSKKSQVTTATSKETEFYVTNCQCPNYCQLNGTGVGVADNVKFNSTQSVTFWSTLITLFNPSVICVQLNETCGNKNYATTSACLLNFGVYQPTPSCSEQVRLRTSEVPVCQAVNVTVIKIGRKSSIIRETTIDMSQSISGVVLAGGILISCVITAFIILIIKAMFTSQPNITIKIPKTRFY</sequence>
<name>A0A5P9KAM6_9NIDO</name>
<accession>A0A5P9KAM6</accession>
<evidence type="ECO:0000313" key="2">
    <source>
        <dbReference type="EMBL" id="QFU19801.1"/>
    </source>
</evidence>